<dbReference type="EMBL" id="LT670849">
    <property type="protein sequence ID" value="SHN65920.1"/>
    <property type="molecule type" value="Genomic_DNA"/>
</dbReference>
<feature type="domain" description="Transposase IS4-like" evidence="1">
    <location>
        <begin position="230"/>
        <end position="453"/>
    </location>
</feature>
<dbReference type="Pfam" id="PF01609">
    <property type="entry name" value="DDE_Tnp_1"/>
    <property type="match status" value="1"/>
</dbReference>
<dbReference type="EMBL" id="LT670849">
    <property type="protein sequence ID" value="SHN86009.1"/>
    <property type="molecule type" value="Genomic_DNA"/>
</dbReference>
<evidence type="ECO:0000313" key="5">
    <source>
        <dbReference type="EMBL" id="SHN86009.1"/>
    </source>
</evidence>
<dbReference type="RefSeq" id="WP_072816799.1">
    <property type="nucleotide sequence ID" value="NZ_LT670849.1"/>
</dbReference>
<dbReference type="PANTHER" id="PTHR33408:SF2">
    <property type="entry name" value="TRANSPOSASE DDE DOMAIN-CONTAINING PROTEIN"/>
    <property type="match status" value="1"/>
</dbReference>
<dbReference type="AlphaFoldDB" id="A0A1M7U0A4"/>
<protein>
    <submittedName>
        <fullName evidence="4">Transposase</fullName>
    </submittedName>
</protein>
<reference evidence="7" key="2">
    <citation type="submission" date="2016-11" db="EMBL/GenBank/DDBJ databases">
        <authorList>
            <person name="Varghese N."/>
            <person name="Submissions S."/>
        </authorList>
    </citation>
    <scope>NUCLEOTIDE SEQUENCE [LARGE SCALE GENOMIC DNA]</scope>
    <source>
        <strain evidence="7">GAS401</strain>
    </source>
</reference>
<dbReference type="OrthoDB" id="9774608at2"/>
<dbReference type="Pfam" id="PF05598">
    <property type="entry name" value="DUF772"/>
    <property type="match status" value="1"/>
</dbReference>
<dbReference type="GO" id="GO:0003677">
    <property type="term" value="F:DNA binding"/>
    <property type="evidence" value="ECO:0007669"/>
    <property type="project" value="InterPro"/>
</dbReference>
<evidence type="ECO:0000313" key="7">
    <source>
        <dbReference type="Proteomes" id="UP000184096"/>
    </source>
</evidence>
<dbReference type="GO" id="GO:0006313">
    <property type="term" value="P:DNA transposition"/>
    <property type="evidence" value="ECO:0007669"/>
    <property type="project" value="InterPro"/>
</dbReference>
<evidence type="ECO:0000313" key="4">
    <source>
        <dbReference type="EMBL" id="SHN76394.1"/>
    </source>
</evidence>
<dbReference type="EMBL" id="LT670849">
    <property type="protein sequence ID" value="SHN87543.1"/>
    <property type="molecule type" value="Genomic_DNA"/>
</dbReference>
<dbReference type="Proteomes" id="UP000184096">
    <property type="component" value="Chromosome I"/>
</dbReference>
<organism evidence="4 7">
    <name type="scientific">Bradyrhizobium erythrophlei</name>
    <dbReference type="NCBI Taxonomy" id="1437360"/>
    <lineage>
        <taxon>Bacteria</taxon>
        <taxon>Pseudomonadati</taxon>
        <taxon>Pseudomonadota</taxon>
        <taxon>Alphaproteobacteria</taxon>
        <taxon>Hyphomicrobiales</taxon>
        <taxon>Nitrobacteraceae</taxon>
        <taxon>Bradyrhizobium</taxon>
    </lineage>
</organism>
<accession>A0A1M7U0A4</accession>
<gene>
    <name evidence="3" type="ORF">SAMN05444170_0814</name>
    <name evidence="4" type="ORF">SAMN05444170_3177</name>
    <name evidence="5" type="ORF">SAMN05444170_6521</name>
    <name evidence="6" type="ORF">SAMN05444170_7240</name>
</gene>
<dbReference type="GO" id="GO:0004803">
    <property type="term" value="F:transposase activity"/>
    <property type="evidence" value="ECO:0007669"/>
    <property type="project" value="InterPro"/>
</dbReference>
<reference evidence="4" key="1">
    <citation type="submission" date="2016-11" db="EMBL/GenBank/DDBJ databases">
        <authorList>
            <person name="Jaros S."/>
            <person name="Januszkiewicz K."/>
            <person name="Wedrychowicz H."/>
        </authorList>
    </citation>
    <scope>NUCLEOTIDE SEQUENCE [LARGE SCALE GENOMIC DNA]</scope>
    <source>
        <strain evidence="4">GAS401</strain>
    </source>
</reference>
<keyword evidence="7" id="KW-1185">Reference proteome</keyword>
<sequence>MRYIRGGDRNQASFLPARIDDYVAADAAVRVIDAFVEGLDMFGLGLVRATPAATGRPGYDPRDLLKLYIYGYLNEVRSSRKLERECRRNVELMWLLGRLAPDFKTIADFRRDNAAGIVGACRAFVLFCREQGLFAARLVALDGSKFRAVASAKRIMGERKVAEEAGRIDQQIAAYLANLDSIDAGERADSDAEQTAAALQALRARRTDLDALAARLKAEDRTSLVEGELDARPMGKGAGSKPPSYNVQTAVDAATGLIVHHEVTTEPTDNRLLHPMAKATKDAVAADTLTVVADAGYSNGADAAACENDGITPCVPANRAVNNQGDFFDRTAFIYEPQTDSFRCPAARTLVRKQILTRKQSVLYIADDCSGCALKPRCTRVERRFVQRHLYEDALQRMNARVEADPHLMRQRRCAAEHPFGTIKRMTAGGRFLTRGLTNVKTEAALSVLVYNIMRVINLIGSQSLKIRLA</sequence>
<dbReference type="InterPro" id="IPR002559">
    <property type="entry name" value="Transposase_11"/>
</dbReference>
<evidence type="ECO:0000259" key="1">
    <source>
        <dbReference type="Pfam" id="PF01609"/>
    </source>
</evidence>
<proteinExistence type="predicted"/>
<evidence type="ECO:0000259" key="2">
    <source>
        <dbReference type="Pfam" id="PF05598"/>
    </source>
</evidence>
<dbReference type="EMBL" id="LT670849">
    <property type="protein sequence ID" value="SHN76394.1"/>
    <property type="molecule type" value="Genomic_DNA"/>
</dbReference>
<evidence type="ECO:0000313" key="3">
    <source>
        <dbReference type="EMBL" id="SHN65920.1"/>
    </source>
</evidence>
<dbReference type="InterPro" id="IPR047629">
    <property type="entry name" value="IS1182_transpos"/>
</dbReference>
<feature type="domain" description="Transposase InsH N-terminal" evidence="2">
    <location>
        <begin position="19"/>
        <end position="111"/>
    </location>
</feature>
<evidence type="ECO:0000313" key="6">
    <source>
        <dbReference type="EMBL" id="SHN87543.1"/>
    </source>
</evidence>
<dbReference type="PANTHER" id="PTHR33408">
    <property type="entry name" value="TRANSPOSASE"/>
    <property type="match status" value="1"/>
</dbReference>
<dbReference type="InterPro" id="IPR008490">
    <property type="entry name" value="Transposase_InsH_N"/>
</dbReference>
<name>A0A1M7U0A4_9BRAD</name>
<dbReference type="NCBIfam" id="NF033551">
    <property type="entry name" value="transpos_IS1182"/>
    <property type="match status" value="1"/>
</dbReference>